<keyword evidence="1" id="KW-0812">Transmembrane</keyword>
<keyword evidence="1" id="KW-0472">Membrane</keyword>
<accession>A0A6G9HDM6</accession>
<proteinExistence type="predicted"/>
<evidence type="ECO:0000256" key="1">
    <source>
        <dbReference type="SAM" id="Phobius"/>
    </source>
</evidence>
<reference evidence="2" key="1">
    <citation type="journal article" date="2020" name="MBio">
        <title>A New Family of DNA Viruses Causing Disease in Crustaceans from Diverse Aquatic Biomes.</title>
        <authorList>
            <person name="Subramaniam K."/>
            <person name="Behringer D.C."/>
            <person name="Bojko J."/>
            <person name="Yutin N."/>
            <person name="Clark A.S."/>
            <person name="Bateman K.S."/>
            <person name="van Aerle R."/>
            <person name="Bass D."/>
            <person name="Kerr R.C."/>
            <person name="Koonin E.V."/>
            <person name="Stentiford G.D."/>
            <person name="Waltzek T.B."/>
        </authorList>
    </citation>
    <scope>NUCLEOTIDE SEQUENCE</scope>
</reference>
<organism evidence="2">
    <name type="scientific">Panulirus argus virus 1</name>
    <dbReference type="NCBI Taxonomy" id="380624"/>
    <lineage>
        <taxon>Viruses</taxon>
    </lineage>
</organism>
<protein>
    <recommendedName>
        <fullName evidence="3">Transmembrane protein</fullName>
    </recommendedName>
</protein>
<evidence type="ECO:0000313" key="2">
    <source>
        <dbReference type="EMBL" id="QIQ08655.1"/>
    </source>
</evidence>
<keyword evidence="1" id="KW-1133">Transmembrane helix</keyword>
<feature type="transmembrane region" description="Helical" evidence="1">
    <location>
        <begin position="40"/>
        <end position="60"/>
    </location>
</feature>
<gene>
    <name evidence="2" type="primary">ORF39</name>
</gene>
<name>A0A6G9HDM6_9VIRU</name>
<evidence type="ECO:0008006" key="3">
    <source>
        <dbReference type="Google" id="ProtNLM"/>
    </source>
</evidence>
<dbReference type="EMBL" id="MN604017">
    <property type="protein sequence ID" value="QIQ08655.1"/>
    <property type="molecule type" value="Genomic_DNA"/>
</dbReference>
<sequence length="177" mass="19616">MNSLNTALHEAESFVAAAVLASAVPSPIPAAPSRKAGPFLNALRLTCAVANAVGILFYVISKNRMAHRCIKMCEPSMPPSKELLKEMVDITSLGDAVYNDDDDDDDDAAFFAGEEQIYKEIAKQHNAKNKKKGKKKVRQIKQDARKIAKQLYLKYLDSVTTDDEDSEDELNIRDLLM</sequence>